<dbReference type="Pfam" id="PF00117">
    <property type="entry name" value="GATase"/>
    <property type="match status" value="1"/>
</dbReference>
<dbReference type="PROSITE" id="PS51273">
    <property type="entry name" value="GATASE_TYPE_1"/>
    <property type="match status" value="1"/>
</dbReference>
<proteinExistence type="predicted"/>
<dbReference type="InterPro" id="IPR044992">
    <property type="entry name" value="ChyE-like"/>
</dbReference>
<gene>
    <name evidence="2" type="ORF">GCM10007874_30370</name>
</gene>
<dbReference type="PANTHER" id="PTHR42695">
    <property type="entry name" value="GLUTAMINE AMIDOTRANSFERASE YLR126C-RELATED"/>
    <property type="match status" value="1"/>
</dbReference>
<dbReference type="RefSeq" id="WP_348536457.1">
    <property type="nucleotide sequence ID" value="NZ_BSPC01000026.1"/>
</dbReference>
<dbReference type="CDD" id="cd01741">
    <property type="entry name" value="GATase1_1"/>
    <property type="match status" value="1"/>
</dbReference>
<dbReference type="PANTHER" id="PTHR42695:SF5">
    <property type="entry name" value="GLUTAMINE AMIDOTRANSFERASE YLR126C-RELATED"/>
    <property type="match status" value="1"/>
</dbReference>
<dbReference type="InterPro" id="IPR017926">
    <property type="entry name" value="GATASE"/>
</dbReference>
<feature type="domain" description="Glutamine amidotransferase" evidence="1">
    <location>
        <begin position="61"/>
        <end position="204"/>
    </location>
</feature>
<dbReference type="EMBL" id="BSPC01000026">
    <property type="protein sequence ID" value="GLS20020.1"/>
    <property type="molecule type" value="Genomic_DNA"/>
</dbReference>
<protein>
    <recommendedName>
        <fullName evidence="1">Glutamine amidotransferase domain-containing protein</fullName>
    </recommendedName>
</protein>
<evidence type="ECO:0000313" key="3">
    <source>
        <dbReference type="Proteomes" id="UP001156882"/>
    </source>
</evidence>
<sequence>MRLLVVEGNVRAARERHRATYGLTPSESYSAVLKSLAPDAICDIALPADEGANLPDASGLESYDGVVITGSGLNIWKAEPESMRQVELAREVYKSGTPFFGSCWGLQVATVAAGGSVRANPRGREVGIARDITLTPEGRDHPLYQGKAPIFTSPCVHGDEVEALPDGAIVLAANTVSDVQAVDISHDGGRFWGIQYHPEFSLNELTVILRRYKPTLLSEGFFRDGETVDRYLTDLEALVADKRRTDISWRYGIGPDILDSSRRLKEIENFIEFRVKPVLSERGRA</sequence>
<evidence type="ECO:0000259" key="1">
    <source>
        <dbReference type="Pfam" id="PF00117"/>
    </source>
</evidence>
<name>A0ABQ6CMC8_9HYPH</name>
<accession>A0ABQ6CMC8</accession>
<keyword evidence="3" id="KW-1185">Reference proteome</keyword>
<dbReference type="Gene3D" id="3.40.50.880">
    <property type="match status" value="1"/>
</dbReference>
<dbReference type="Proteomes" id="UP001156882">
    <property type="component" value="Unassembled WGS sequence"/>
</dbReference>
<organism evidence="2 3">
    <name type="scientific">Labrys miyagiensis</name>
    <dbReference type="NCBI Taxonomy" id="346912"/>
    <lineage>
        <taxon>Bacteria</taxon>
        <taxon>Pseudomonadati</taxon>
        <taxon>Pseudomonadota</taxon>
        <taxon>Alphaproteobacteria</taxon>
        <taxon>Hyphomicrobiales</taxon>
        <taxon>Xanthobacteraceae</taxon>
        <taxon>Labrys</taxon>
    </lineage>
</organism>
<evidence type="ECO:0000313" key="2">
    <source>
        <dbReference type="EMBL" id="GLS20020.1"/>
    </source>
</evidence>
<comment type="caution">
    <text evidence="2">The sequence shown here is derived from an EMBL/GenBank/DDBJ whole genome shotgun (WGS) entry which is preliminary data.</text>
</comment>
<reference evidence="3" key="1">
    <citation type="journal article" date="2019" name="Int. J. Syst. Evol. Microbiol.">
        <title>The Global Catalogue of Microorganisms (GCM) 10K type strain sequencing project: providing services to taxonomists for standard genome sequencing and annotation.</title>
        <authorList>
            <consortium name="The Broad Institute Genomics Platform"/>
            <consortium name="The Broad Institute Genome Sequencing Center for Infectious Disease"/>
            <person name="Wu L."/>
            <person name="Ma J."/>
        </authorList>
    </citation>
    <scope>NUCLEOTIDE SEQUENCE [LARGE SCALE GENOMIC DNA]</scope>
    <source>
        <strain evidence="3">NBRC 101365</strain>
    </source>
</reference>
<dbReference type="InterPro" id="IPR029062">
    <property type="entry name" value="Class_I_gatase-like"/>
</dbReference>
<dbReference type="SUPFAM" id="SSF52317">
    <property type="entry name" value="Class I glutamine amidotransferase-like"/>
    <property type="match status" value="1"/>
</dbReference>